<protein>
    <submittedName>
        <fullName evidence="2">Uncharacterized protein</fullName>
    </submittedName>
</protein>
<name>A0AAV7VKP5_PLEWA</name>
<evidence type="ECO:0000256" key="1">
    <source>
        <dbReference type="SAM" id="MobiDB-lite"/>
    </source>
</evidence>
<sequence length="241" mass="25804">MEANKVVQALKVLQEAGREDLFKEGVLEMAWVGLKRPKRSSADRISAAVLACKSPVSSPKKCKKFRAKSVAGRKVSVSLEREHEELRVSSLDGLPGVSSVRRIGARFPRRSGASLRQHVAAAGRGAFLELAHGGAGQTLGRGFRARALSGLRRPQAAMRTCGQMGESVAHASVSKRARAQKGPMQQAPLDLESGGERGTALFEERQLGGAANMAAPSESGELVVDEAVFEKGEDRHRILTE</sequence>
<evidence type="ECO:0000313" key="3">
    <source>
        <dbReference type="Proteomes" id="UP001066276"/>
    </source>
</evidence>
<accession>A0AAV7VKP5</accession>
<feature type="region of interest" description="Disordered" evidence="1">
    <location>
        <begin position="177"/>
        <end position="200"/>
    </location>
</feature>
<reference evidence="2" key="1">
    <citation type="journal article" date="2022" name="bioRxiv">
        <title>Sequencing and chromosome-scale assembly of the giantPleurodeles waltlgenome.</title>
        <authorList>
            <person name="Brown T."/>
            <person name="Elewa A."/>
            <person name="Iarovenko S."/>
            <person name="Subramanian E."/>
            <person name="Araus A.J."/>
            <person name="Petzold A."/>
            <person name="Susuki M."/>
            <person name="Suzuki K.-i.T."/>
            <person name="Hayashi T."/>
            <person name="Toyoda A."/>
            <person name="Oliveira C."/>
            <person name="Osipova E."/>
            <person name="Leigh N.D."/>
            <person name="Simon A."/>
            <person name="Yun M.H."/>
        </authorList>
    </citation>
    <scope>NUCLEOTIDE SEQUENCE</scope>
    <source>
        <strain evidence="2">20211129_DDA</strain>
        <tissue evidence="2">Liver</tissue>
    </source>
</reference>
<evidence type="ECO:0000313" key="2">
    <source>
        <dbReference type="EMBL" id="KAJ1201913.1"/>
    </source>
</evidence>
<dbReference type="AlphaFoldDB" id="A0AAV7VKP5"/>
<comment type="caution">
    <text evidence="2">The sequence shown here is derived from an EMBL/GenBank/DDBJ whole genome shotgun (WGS) entry which is preliminary data.</text>
</comment>
<keyword evidence="3" id="KW-1185">Reference proteome</keyword>
<gene>
    <name evidence="2" type="ORF">NDU88_005717</name>
</gene>
<organism evidence="2 3">
    <name type="scientific">Pleurodeles waltl</name>
    <name type="common">Iberian ribbed newt</name>
    <dbReference type="NCBI Taxonomy" id="8319"/>
    <lineage>
        <taxon>Eukaryota</taxon>
        <taxon>Metazoa</taxon>
        <taxon>Chordata</taxon>
        <taxon>Craniata</taxon>
        <taxon>Vertebrata</taxon>
        <taxon>Euteleostomi</taxon>
        <taxon>Amphibia</taxon>
        <taxon>Batrachia</taxon>
        <taxon>Caudata</taxon>
        <taxon>Salamandroidea</taxon>
        <taxon>Salamandridae</taxon>
        <taxon>Pleurodelinae</taxon>
        <taxon>Pleurodeles</taxon>
    </lineage>
</organism>
<dbReference type="EMBL" id="JANPWB010000003">
    <property type="protein sequence ID" value="KAJ1201913.1"/>
    <property type="molecule type" value="Genomic_DNA"/>
</dbReference>
<dbReference type="Proteomes" id="UP001066276">
    <property type="component" value="Chromosome 2_1"/>
</dbReference>
<proteinExistence type="predicted"/>